<evidence type="ECO:0000256" key="1">
    <source>
        <dbReference type="SAM" id="MobiDB-lite"/>
    </source>
</evidence>
<gene>
    <name evidence="2" type="ORF">SFRICE_002172</name>
</gene>
<dbReference type="EMBL" id="ODYU01006335">
    <property type="protein sequence ID" value="SOQ48091.1"/>
    <property type="molecule type" value="Genomic_DNA"/>
</dbReference>
<proteinExistence type="predicted"/>
<feature type="region of interest" description="Disordered" evidence="1">
    <location>
        <begin position="110"/>
        <end position="153"/>
    </location>
</feature>
<sequence length="153" mass="18176">MLYTIPDSVLLLRNFRKKPKTPQSYFARPGNRTRDPLFGSRTCDHSTNEAYHYNHLNNYFNKYYTLIKIRRTLEHDSLTLYFLYRGTITTKCADEFKMRRMRERHAAARRQRANVNLQNENGPLENQPVPANQEEEQENNLQAAPEPEENQEV</sequence>
<accession>A0A2H1W4T4</accession>
<name>A0A2H1W4T4_SPOFR</name>
<dbReference type="AlphaFoldDB" id="A0A2H1W4T4"/>
<evidence type="ECO:0000313" key="2">
    <source>
        <dbReference type="EMBL" id="SOQ48091.1"/>
    </source>
</evidence>
<organism evidence="2">
    <name type="scientific">Spodoptera frugiperda</name>
    <name type="common">Fall armyworm</name>
    <dbReference type="NCBI Taxonomy" id="7108"/>
    <lineage>
        <taxon>Eukaryota</taxon>
        <taxon>Metazoa</taxon>
        <taxon>Ecdysozoa</taxon>
        <taxon>Arthropoda</taxon>
        <taxon>Hexapoda</taxon>
        <taxon>Insecta</taxon>
        <taxon>Pterygota</taxon>
        <taxon>Neoptera</taxon>
        <taxon>Endopterygota</taxon>
        <taxon>Lepidoptera</taxon>
        <taxon>Glossata</taxon>
        <taxon>Ditrysia</taxon>
        <taxon>Noctuoidea</taxon>
        <taxon>Noctuidae</taxon>
        <taxon>Amphipyrinae</taxon>
        <taxon>Spodoptera</taxon>
    </lineage>
</organism>
<reference evidence="2" key="1">
    <citation type="submission" date="2016-07" db="EMBL/GenBank/DDBJ databases">
        <authorList>
            <person name="Bretaudeau A."/>
        </authorList>
    </citation>
    <scope>NUCLEOTIDE SEQUENCE</scope>
    <source>
        <strain evidence="2">Rice</strain>
        <tissue evidence="2">Whole body</tissue>
    </source>
</reference>
<protein>
    <submittedName>
        <fullName evidence="2">SFRICE_002172</fullName>
    </submittedName>
</protein>